<proteinExistence type="predicted"/>
<evidence type="ECO:0000313" key="3">
    <source>
        <dbReference type="Proteomes" id="UP000250235"/>
    </source>
</evidence>
<dbReference type="AlphaFoldDB" id="A0A2Z7ABC8"/>
<organism evidence="2 3">
    <name type="scientific">Dorcoceras hygrometricum</name>
    <dbReference type="NCBI Taxonomy" id="472368"/>
    <lineage>
        <taxon>Eukaryota</taxon>
        <taxon>Viridiplantae</taxon>
        <taxon>Streptophyta</taxon>
        <taxon>Embryophyta</taxon>
        <taxon>Tracheophyta</taxon>
        <taxon>Spermatophyta</taxon>
        <taxon>Magnoliopsida</taxon>
        <taxon>eudicotyledons</taxon>
        <taxon>Gunneridae</taxon>
        <taxon>Pentapetalae</taxon>
        <taxon>asterids</taxon>
        <taxon>lamiids</taxon>
        <taxon>Lamiales</taxon>
        <taxon>Gesneriaceae</taxon>
        <taxon>Didymocarpoideae</taxon>
        <taxon>Trichosporeae</taxon>
        <taxon>Loxocarpinae</taxon>
        <taxon>Dorcoceras</taxon>
    </lineage>
</organism>
<feature type="region of interest" description="Disordered" evidence="1">
    <location>
        <begin position="1"/>
        <end position="21"/>
    </location>
</feature>
<gene>
    <name evidence="2" type="ORF">F511_36867</name>
</gene>
<dbReference type="Proteomes" id="UP000250235">
    <property type="component" value="Unassembled WGS sequence"/>
</dbReference>
<accession>A0A2Z7ABC8</accession>
<sequence>METSKAEPANRNQAKAKLDQHDVKIRESEEKSIQMLTRGAEPNLTSADQQHQLLRDLVRCFIQLRFVDQLLVARLRVPLRRRLVKLVRRRLALALFERSAVGSISVG</sequence>
<dbReference type="EMBL" id="KV019105">
    <property type="protein sequence ID" value="KZV16290.1"/>
    <property type="molecule type" value="Genomic_DNA"/>
</dbReference>
<evidence type="ECO:0000313" key="2">
    <source>
        <dbReference type="EMBL" id="KZV16290.1"/>
    </source>
</evidence>
<name>A0A2Z7ABC8_9LAMI</name>
<protein>
    <submittedName>
        <fullName evidence="2">Uncharacterized protein</fullName>
    </submittedName>
</protein>
<evidence type="ECO:0000256" key="1">
    <source>
        <dbReference type="SAM" id="MobiDB-lite"/>
    </source>
</evidence>
<keyword evidence="3" id="KW-1185">Reference proteome</keyword>
<reference evidence="2 3" key="1">
    <citation type="journal article" date="2015" name="Proc. Natl. Acad. Sci. U.S.A.">
        <title>The resurrection genome of Boea hygrometrica: A blueprint for survival of dehydration.</title>
        <authorList>
            <person name="Xiao L."/>
            <person name="Yang G."/>
            <person name="Zhang L."/>
            <person name="Yang X."/>
            <person name="Zhao S."/>
            <person name="Ji Z."/>
            <person name="Zhou Q."/>
            <person name="Hu M."/>
            <person name="Wang Y."/>
            <person name="Chen M."/>
            <person name="Xu Y."/>
            <person name="Jin H."/>
            <person name="Xiao X."/>
            <person name="Hu G."/>
            <person name="Bao F."/>
            <person name="Hu Y."/>
            <person name="Wan P."/>
            <person name="Li L."/>
            <person name="Deng X."/>
            <person name="Kuang T."/>
            <person name="Xiang C."/>
            <person name="Zhu J.K."/>
            <person name="Oliver M.J."/>
            <person name="He Y."/>
        </authorList>
    </citation>
    <scope>NUCLEOTIDE SEQUENCE [LARGE SCALE GENOMIC DNA]</scope>
    <source>
        <strain evidence="3">cv. XS01</strain>
    </source>
</reference>